<protein>
    <submittedName>
        <fullName evidence="1">Uncharacterized protein</fullName>
    </submittedName>
</protein>
<evidence type="ECO:0000313" key="1">
    <source>
        <dbReference type="EMBL" id="TEA26861.1"/>
    </source>
</evidence>
<gene>
    <name evidence="1" type="ORF">O970_06805</name>
</gene>
<keyword evidence="2" id="KW-1185">Reference proteome</keyword>
<name>A0AB94IBS9_9GAMM</name>
<dbReference type="RefSeq" id="WP_024496371.1">
    <property type="nucleotide sequence ID" value="NZ_AWGA01000064.1"/>
</dbReference>
<dbReference type="AlphaFoldDB" id="A0AB94IBS9"/>
<reference evidence="1 2" key="1">
    <citation type="journal article" date="2014" name="Appl. Environ. Microbiol.">
        <title>Genomic features of a bumble bee symbiont reflect its host environment.</title>
        <authorList>
            <person name="Martinson V.G."/>
            <person name="Magoc T."/>
            <person name="Koch H."/>
            <person name="Salzberg S.L."/>
            <person name="Moran N.A."/>
        </authorList>
    </citation>
    <scope>NUCLEOTIDE SEQUENCE [LARGE SCALE GENOMIC DNA]</scope>
    <source>
        <strain evidence="1 2">Bimp</strain>
    </source>
</reference>
<comment type="caution">
    <text evidence="1">The sequence shown here is derived from an EMBL/GenBank/DDBJ whole genome shotgun (WGS) entry which is preliminary data.</text>
</comment>
<proteinExistence type="predicted"/>
<dbReference type="Proteomes" id="UP000506160">
    <property type="component" value="Unassembled WGS sequence"/>
</dbReference>
<sequence>MIDNTQWLKNIEETMIENDGVDLYRLIEIMYKERKMNFLQFIYDASRGVVAVVSEGIEYVLDQDLVIQKILVRYLF</sequence>
<evidence type="ECO:0000313" key="2">
    <source>
        <dbReference type="Proteomes" id="UP000506160"/>
    </source>
</evidence>
<organism evidence="1 2">
    <name type="scientific">Candidatus Schmidhempelia bombi str. Bimp</name>
    <dbReference type="NCBI Taxonomy" id="1387197"/>
    <lineage>
        <taxon>Bacteria</taxon>
        <taxon>Pseudomonadati</taxon>
        <taxon>Pseudomonadota</taxon>
        <taxon>Gammaproteobacteria</taxon>
        <taxon>Orbales</taxon>
        <taxon>Orbaceae</taxon>
        <taxon>Candidatus Schmidhempelia</taxon>
    </lineage>
</organism>
<dbReference type="EMBL" id="AWGA01000064">
    <property type="protein sequence ID" value="TEA26861.1"/>
    <property type="molecule type" value="Genomic_DNA"/>
</dbReference>
<accession>A0AB94IBS9</accession>